<dbReference type="PANTHER" id="PTHR30348">
    <property type="entry name" value="UNCHARACTERIZED PROTEIN YECE"/>
    <property type="match status" value="1"/>
</dbReference>
<dbReference type="PATRIC" id="fig|701521.8.peg.81"/>
<evidence type="ECO:0000313" key="2">
    <source>
        <dbReference type="Proteomes" id="UP000005444"/>
    </source>
</evidence>
<evidence type="ECO:0000313" key="1">
    <source>
        <dbReference type="EMBL" id="AEV94418.1"/>
    </source>
</evidence>
<proteinExistence type="predicted"/>
<gene>
    <name evidence="1" type="ordered locus">PECL_90</name>
</gene>
<sequence length="283" mass="32652">MIEIGLTTWAGHPSLSENGKEKSTLTEYAANFPLVEGDNSFYATPTLSQVVNWQHMVPEEFKFIFKANQLMTLHDNPDESEPYLSTERRMIFTDFNKAIYPLVRDNQLEAILFQFPPSFRCTLVNIQYLMEIRRIMARVPIAVEFRNVSWFTDEVKKDTLAYLKRLDFINVIVDEPFDGNQGMPMISEVTNSKLAILRLHGHNLDGWLRLAEGSSQERTNYDYSEEELQRIAEIVRELDKNAEKVDVIFNNNGGKAAADNAKRLQEILHLHFNGLGPMQMDLF</sequence>
<dbReference type="RefSeq" id="WP_014214616.1">
    <property type="nucleotide sequence ID" value="NC_016605.1"/>
</dbReference>
<dbReference type="Gene3D" id="3.20.20.410">
    <property type="entry name" value="Protein of unknown function UPF0759"/>
    <property type="match status" value="1"/>
</dbReference>
<dbReference type="KEGG" id="pce:PECL_90"/>
<dbReference type="SUPFAM" id="SSF117396">
    <property type="entry name" value="TM1631-like"/>
    <property type="match status" value="1"/>
</dbReference>
<dbReference type="EMBL" id="CP003137">
    <property type="protein sequence ID" value="AEV94418.1"/>
    <property type="molecule type" value="Genomic_DNA"/>
</dbReference>
<dbReference type="AlphaFoldDB" id="G8PEN8"/>
<dbReference type="HOGENOM" id="CLU_046519_0_0_9"/>
<evidence type="ECO:0008006" key="3">
    <source>
        <dbReference type="Google" id="ProtNLM"/>
    </source>
</evidence>
<keyword evidence="2" id="KW-1185">Reference proteome</keyword>
<dbReference type="InterPro" id="IPR036520">
    <property type="entry name" value="UPF0759_sf"/>
</dbReference>
<dbReference type="Proteomes" id="UP000005444">
    <property type="component" value="Chromosome"/>
</dbReference>
<dbReference type="InterPro" id="IPR002763">
    <property type="entry name" value="DUF72"/>
</dbReference>
<name>G8PEN8_PEDCP</name>
<accession>G8PEN8</accession>
<organism evidence="1 2">
    <name type="scientific">Pediococcus claussenii (strain ATCC BAA-344 / DSM 14800 / JCM 18046 / KCTC 3811 / LMG 21948 / P06)</name>
    <dbReference type="NCBI Taxonomy" id="701521"/>
    <lineage>
        <taxon>Bacteria</taxon>
        <taxon>Bacillati</taxon>
        <taxon>Bacillota</taxon>
        <taxon>Bacilli</taxon>
        <taxon>Lactobacillales</taxon>
        <taxon>Lactobacillaceae</taxon>
        <taxon>Pediococcus</taxon>
    </lineage>
</organism>
<protein>
    <recommendedName>
        <fullName evidence="3">DUF72 domain-containing protein</fullName>
    </recommendedName>
</protein>
<dbReference type="STRING" id="701521.PECL_90"/>
<dbReference type="Pfam" id="PF01904">
    <property type="entry name" value="DUF72"/>
    <property type="match status" value="1"/>
</dbReference>
<reference evidence="1 2" key="1">
    <citation type="journal article" date="2012" name="J. Bacteriol.">
        <title>Complete Genome Sequence of the Beer Spoilage Organism Pediococcus claussenii ATCC BAA-344T.</title>
        <authorList>
            <person name="Pittet V."/>
            <person name="Abegunde T."/>
            <person name="Marfleet T."/>
            <person name="Haakensen M."/>
            <person name="Morrow K."/>
            <person name="Jayaprakash T."/>
            <person name="Schroeder K."/>
            <person name="Trost B."/>
            <person name="Byrns S."/>
            <person name="Bergsveinson J."/>
            <person name="Kusalik A."/>
            <person name="Ziola B."/>
        </authorList>
    </citation>
    <scope>NUCLEOTIDE SEQUENCE [LARGE SCALE GENOMIC DNA]</scope>
    <source>
        <strain evidence="1 2">ATCC BAA-344</strain>
    </source>
</reference>
<dbReference type="PANTHER" id="PTHR30348:SF13">
    <property type="entry name" value="UPF0759 PROTEIN YUNF"/>
    <property type="match status" value="1"/>
</dbReference>
<dbReference type="eggNOG" id="COG1801">
    <property type="taxonomic scope" value="Bacteria"/>
</dbReference>